<evidence type="ECO:0000313" key="1">
    <source>
        <dbReference type="EMBL" id="TPW34387.1"/>
    </source>
</evidence>
<dbReference type="RefSeq" id="WP_165600972.1">
    <property type="nucleotide sequence ID" value="NZ_SORZ01000002.1"/>
</dbReference>
<reference evidence="1 2" key="1">
    <citation type="submission" date="2019-03" db="EMBL/GenBank/DDBJ databases">
        <title>The complete genome sequence of Neokomagataea sp. Jb2 NBRC113641.</title>
        <authorList>
            <person name="Chua K.-O."/>
            <person name="Chan K.-G."/>
            <person name="See-Too W.-S."/>
        </authorList>
    </citation>
    <scope>NUCLEOTIDE SEQUENCE [LARGE SCALE GENOMIC DNA]</scope>
    <source>
        <strain evidence="1 2">Jb2</strain>
    </source>
</reference>
<sequence>MTADFMTTDTTPTYYAVVASDADLTKPVRVFTWLTTDWGDITRYVQPGQKMVKLNWTATEWENRPLTNATLGPDGKGYVGPTIIPPTPLNFQARQQLSRVMNLYGQMGWPLFADPPVDILPYGKALSAIATGADTTSTALPTPPADLAKLLG</sequence>
<protein>
    <submittedName>
        <fullName evidence="1">Uncharacterized protein</fullName>
    </submittedName>
</protein>
<dbReference type="Proteomes" id="UP000315037">
    <property type="component" value="Unassembled WGS sequence"/>
</dbReference>
<keyword evidence="2" id="KW-1185">Reference proteome</keyword>
<dbReference type="AlphaFoldDB" id="A0A506UM19"/>
<dbReference type="EMBL" id="SORZ01000002">
    <property type="protein sequence ID" value="TPW34387.1"/>
    <property type="molecule type" value="Genomic_DNA"/>
</dbReference>
<comment type="caution">
    <text evidence="1">The sequence shown here is derived from an EMBL/GenBank/DDBJ whole genome shotgun (WGS) entry which is preliminary data.</text>
</comment>
<proteinExistence type="predicted"/>
<name>A0A506UM19_9PROT</name>
<gene>
    <name evidence="1" type="ORF">E3202_07840</name>
</gene>
<organism evidence="1 2">
    <name type="scientific">Oecophyllibacter saccharovorans</name>
    <dbReference type="NCBI Taxonomy" id="2558360"/>
    <lineage>
        <taxon>Bacteria</taxon>
        <taxon>Pseudomonadati</taxon>
        <taxon>Pseudomonadota</taxon>
        <taxon>Alphaproteobacteria</taxon>
        <taxon>Acetobacterales</taxon>
        <taxon>Acetobacteraceae</taxon>
        <taxon>Oecophyllibacter</taxon>
    </lineage>
</organism>
<accession>A0A506UM19</accession>
<evidence type="ECO:0000313" key="2">
    <source>
        <dbReference type="Proteomes" id="UP000315037"/>
    </source>
</evidence>